<dbReference type="Gene3D" id="3.40.50.2020">
    <property type="match status" value="1"/>
</dbReference>
<dbReference type="GO" id="GO:0005829">
    <property type="term" value="C:cytosol"/>
    <property type="evidence" value="ECO:0007669"/>
    <property type="project" value="TreeGrafter"/>
</dbReference>
<dbReference type="GO" id="GO:0000287">
    <property type="term" value="F:magnesium ion binding"/>
    <property type="evidence" value="ECO:0007669"/>
    <property type="project" value="TreeGrafter"/>
</dbReference>
<dbReference type="STRING" id="307507.A0A2V0PHR6"/>
<dbReference type="GO" id="GO:0004422">
    <property type="term" value="F:hypoxanthine phosphoribosyltransferase activity"/>
    <property type="evidence" value="ECO:0007669"/>
    <property type="project" value="TreeGrafter"/>
</dbReference>
<evidence type="ECO:0000259" key="1">
    <source>
        <dbReference type="Pfam" id="PF00156"/>
    </source>
</evidence>
<name>A0A2V0PHR6_9CHLO</name>
<evidence type="ECO:0000313" key="3">
    <source>
        <dbReference type="Proteomes" id="UP000247498"/>
    </source>
</evidence>
<proteinExistence type="predicted"/>
<dbReference type="GO" id="GO:0046100">
    <property type="term" value="P:hypoxanthine metabolic process"/>
    <property type="evidence" value="ECO:0007669"/>
    <property type="project" value="TreeGrafter"/>
</dbReference>
<feature type="domain" description="Phosphoribosyltransferase" evidence="1">
    <location>
        <begin position="41"/>
        <end position="187"/>
    </location>
</feature>
<dbReference type="PANTHER" id="PTHR43340:SF1">
    <property type="entry name" value="HYPOXANTHINE PHOSPHORIBOSYLTRANSFERASE"/>
    <property type="match status" value="1"/>
</dbReference>
<dbReference type="AlphaFoldDB" id="A0A2V0PHR6"/>
<accession>A0A2V0PHR6</accession>
<dbReference type="InParanoid" id="A0A2V0PHR6"/>
<dbReference type="PANTHER" id="PTHR43340">
    <property type="entry name" value="HYPOXANTHINE-GUANINE PHOSPHORIBOSYLTRANSFERASE"/>
    <property type="match status" value="1"/>
</dbReference>
<dbReference type="InterPro" id="IPR000836">
    <property type="entry name" value="PRTase_dom"/>
</dbReference>
<comment type="caution">
    <text evidence="2">The sequence shown here is derived from an EMBL/GenBank/DDBJ whole genome shotgun (WGS) entry which is preliminary data.</text>
</comment>
<dbReference type="EMBL" id="BDRX01000155">
    <property type="protein sequence ID" value="GBF99354.1"/>
    <property type="molecule type" value="Genomic_DNA"/>
</dbReference>
<dbReference type="InterPro" id="IPR029057">
    <property type="entry name" value="PRTase-like"/>
</dbReference>
<evidence type="ECO:0000313" key="2">
    <source>
        <dbReference type="EMBL" id="GBF99354.1"/>
    </source>
</evidence>
<dbReference type="InterPro" id="IPR050408">
    <property type="entry name" value="HGPRT"/>
</dbReference>
<dbReference type="CDD" id="cd06223">
    <property type="entry name" value="PRTases_typeI"/>
    <property type="match status" value="1"/>
</dbReference>
<protein>
    <submittedName>
        <fullName evidence="2">Hypoxanthine phosphoribosyltransferase</fullName>
    </submittedName>
</protein>
<gene>
    <name evidence="2" type="ORF">Rsub_12158</name>
</gene>
<dbReference type="SUPFAM" id="SSF53271">
    <property type="entry name" value="PRTase-like"/>
    <property type="match status" value="1"/>
</dbReference>
<dbReference type="GO" id="GO:0006178">
    <property type="term" value="P:guanine salvage"/>
    <property type="evidence" value="ECO:0007669"/>
    <property type="project" value="TreeGrafter"/>
</dbReference>
<reference evidence="2 3" key="1">
    <citation type="journal article" date="2018" name="Sci. Rep.">
        <title>Raphidocelis subcapitata (=Pseudokirchneriella subcapitata) provides an insight into genome evolution and environmental adaptations in the Sphaeropleales.</title>
        <authorList>
            <person name="Suzuki S."/>
            <person name="Yamaguchi H."/>
            <person name="Nakajima N."/>
            <person name="Kawachi M."/>
        </authorList>
    </citation>
    <scope>NUCLEOTIDE SEQUENCE [LARGE SCALE GENOMIC DNA]</scope>
    <source>
        <strain evidence="2 3">NIES-35</strain>
    </source>
</reference>
<dbReference type="GO" id="GO:0032263">
    <property type="term" value="P:GMP salvage"/>
    <property type="evidence" value="ECO:0007669"/>
    <property type="project" value="TreeGrafter"/>
</dbReference>
<dbReference type="GO" id="GO:0032264">
    <property type="term" value="P:IMP salvage"/>
    <property type="evidence" value="ECO:0007669"/>
    <property type="project" value="TreeGrafter"/>
</dbReference>
<dbReference type="Pfam" id="PF00156">
    <property type="entry name" value="Pribosyltran"/>
    <property type="match status" value="1"/>
</dbReference>
<keyword evidence="2" id="KW-0808">Transferase</keyword>
<dbReference type="OrthoDB" id="9449045at2759"/>
<keyword evidence="3" id="KW-1185">Reference proteome</keyword>
<organism evidence="2 3">
    <name type="scientific">Raphidocelis subcapitata</name>
    <dbReference type="NCBI Taxonomy" id="307507"/>
    <lineage>
        <taxon>Eukaryota</taxon>
        <taxon>Viridiplantae</taxon>
        <taxon>Chlorophyta</taxon>
        <taxon>core chlorophytes</taxon>
        <taxon>Chlorophyceae</taxon>
        <taxon>CS clade</taxon>
        <taxon>Sphaeropleales</taxon>
        <taxon>Selenastraceae</taxon>
        <taxon>Raphidocelis</taxon>
    </lineage>
</organism>
<keyword evidence="2" id="KW-0328">Glycosyltransferase</keyword>
<dbReference type="Proteomes" id="UP000247498">
    <property type="component" value="Unassembled WGS sequence"/>
</dbReference>
<sequence>MASTSTKEPATKRAHATPIAGGEAQYDIKNDCGEVLFTREQVAAATKDLGRRIAADYADKSPLIVPILKGSFIFAADLVRALEPCPQHMSVEFVSARSYGAGFETSGEVQVSFDEAGVKGRHCIMVDDLCDSGLTLVTVRDKLLAAGASSVQSCVLLDKTARRKVDFVPDYVGMECPNQWVAGLGMDTNQMYRGLDQVVVLKKEAIDRALAHTH</sequence>